<dbReference type="EMBL" id="FOXB01000014">
    <property type="protein sequence ID" value="SFP30606.1"/>
    <property type="molecule type" value="Genomic_DNA"/>
</dbReference>
<gene>
    <name evidence="1" type="ORF">SAMN05216234_11426</name>
</gene>
<evidence type="ECO:0000313" key="2">
    <source>
        <dbReference type="Proteomes" id="UP000199227"/>
    </source>
</evidence>
<name>A0A1I5PAU5_9BACT</name>
<organism evidence="1 2">
    <name type="scientific">Hydrogenimonas thermophila</name>
    <dbReference type="NCBI Taxonomy" id="223786"/>
    <lineage>
        <taxon>Bacteria</taxon>
        <taxon>Pseudomonadati</taxon>
        <taxon>Campylobacterota</taxon>
        <taxon>Epsilonproteobacteria</taxon>
        <taxon>Campylobacterales</taxon>
        <taxon>Hydrogenimonadaceae</taxon>
        <taxon>Hydrogenimonas</taxon>
    </lineage>
</organism>
<dbReference type="RefSeq" id="WP_092912166.1">
    <property type="nucleotide sequence ID" value="NZ_FOXB01000014.1"/>
</dbReference>
<evidence type="ECO:0000313" key="1">
    <source>
        <dbReference type="EMBL" id="SFP30606.1"/>
    </source>
</evidence>
<keyword evidence="2" id="KW-1185">Reference proteome</keyword>
<reference evidence="1 2" key="1">
    <citation type="submission" date="2016-10" db="EMBL/GenBank/DDBJ databases">
        <authorList>
            <person name="de Groot N.N."/>
        </authorList>
    </citation>
    <scope>NUCLEOTIDE SEQUENCE [LARGE SCALE GENOMIC DNA]</scope>
    <source>
        <strain evidence="1 2">EP1-55-1</strain>
    </source>
</reference>
<dbReference type="AlphaFoldDB" id="A0A1I5PAU5"/>
<dbReference type="OrthoDB" id="5355356at2"/>
<sequence length="158" mass="18519">MQSKLLFLALSILLLLLMVLFALTNPSYEKAFKAKWYYMSGEYEQALILAKEAYKLDPYNRVALTVMRQTEIAREFVDYIKEGKAYLEQIESIANNPPIQQSDKIRIKMMCEVMIDKYSSLPSSKLTESELIEKAKEVYEKFKRLYESLYGKSQIKQK</sequence>
<protein>
    <recommendedName>
        <fullName evidence="3">Tetratricopeptide repeat-containing protein</fullName>
    </recommendedName>
</protein>
<evidence type="ECO:0008006" key="3">
    <source>
        <dbReference type="Google" id="ProtNLM"/>
    </source>
</evidence>
<dbReference type="SUPFAM" id="SSF48452">
    <property type="entry name" value="TPR-like"/>
    <property type="match status" value="1"/>
</dbReference>
<proteinExistence type="predicted"/>
<dbReference type="STRING" id="223786.SAMN05216234_11426"/>
<accession>A0A1I5PAU5</accession>
<dbReference type="Proteomes" id="UP000199227">
    <property type="component" value="Unassembled WGS sequence"/>
</dbReference>
<dbReference type="InterPro" id="IPR011990">
    <property type="entry name" value="TPR-like_helical_dom_sf"/>
</dbReference>